<dbReference type="EMBL" id="JBHLUX010000085">
    <property type="protein sequence ID" value="MFC0472716.1"/>
    <property type="molecule type" value="Genomic_DNA"/>
</dbReference>
<protein>
    <submittedName>
        <fullName evidence="1">Uncharacterized protein</fullName>
    </submittedName>
</protein>
<comment type="caution">
    <text evidence="1">The sequence shown here is derived from an EMBL/GenBank/DDBJ whole genome shotgun (WGS) entry which is preliminary data.</text>
</comment>
<accession>A0ABV6KHC9</accession>
<reference evidence="1 2" key="1">
    <citation type="submission" date="2024-09" db="EMBL/GenBank/DDBJ databases">
        <authorList>
            <person name="Sun Q."/>
            <person name="Mori K."/>
        </authorList>
    </citation>
    <scope>NUCLEOTIDE SEQUENCE [LARGE SCALE GENOMIC DNA]</scope>
    <source>
        <strain evidence="1 2">NCAIM B.02610</strain>
    </source>
</reference>
<name>A0ABV6KHC9_9BACI</name>
<proteinExistence type="predicted"/>
<gene>
    <name evidence="1" type="ORF">ACFFHM_20085</name>
</gene>
<keyword evidence="2" id="KW-1185">Reference proteome</keyword>
<dbReference type="Proteomes" id="UP001589838">
    <property type="component" value="Unassembled WGS sequence"/>
</dbReference>
<dbReference type="RefSeq" id="WP_335963036.1">
    <property type="nucleotide sequence ID" value="NZ_JAXBLX010000040.1"/>
</dbReference>
<evidence type="ECO:0000313" key="2">
    <source>
        <dbReference type="Proteomes" id="UP001589838"/>
    </source>
</evidence>
<evidence type="ECO:0000313" key="1">
    <source>
        <dbReference type="EMBL" id="MFC0472716.1"/>
    </source>
</evidence>
<organism evidence="1 2">
    <name type="scientific">Halalkalibacter kiskunsagensis</name>
    <dbReference type="NCBI Taxonomy" id="1548599"/>
    <lineage>
        <taxon>Bacteria</taxon>
        <taxon>Bacillati</taxon>
        <taxon>Bacillota</taxon>
        <taxon>Bacilli</taxon>
        <taxon>Bacillales</taxon>
        <taxon>Bacillaceae</taxon>
        <taxon>Halalkalibacter</taxon>
    </lineage>
</organism>
<sequence>MSEYQQFLAEREKIDFLLEQGYQIKAVTENFSGAFVDFELRNPDKAGHKNAVERLHIVTAEARKYFSSIIIQQHSRDVS</sequence>